<dbReference type="Proteomes" id="UP001262410">
    <property type="component" value="Unassembled WGS sequence"/>
</dbReference>
<feature type="transmembrane region" description="Helical" evidence="1">
    <location>
        <begin position="84"/>
        <end position="105"/>
    </location>
</feature>
<feature type="transmembrane region" description="Helical" evidence="1">
    <location>
        <begin position="12"/>
        <end position="33"/>
    </location>
</feature>
<gene>
    <name evidence="2" type="ORF">E9232_002724</name>
</gene>
<reference evidence="2 3" key="1">
    <citation type="submission" date="2023-07" db="EMBL/GenBank/DDBJ databases">
        <title>Sorghum-associated microbial communities from plants grown in Nebraska, USA.</title>
        <authorList>
            <person name="Schachtman D."/>
        </authorList>
    </citation>
    <scope>NUCLEOTIDE SEQUENCE [LARGE SCALE GENOMIC DNA]</scope>
    <source>
        <strain evidence="2 3">584</strain>
    </source>
</reference>
<keyword evidence="3" id="KW-1185">Reference proteome</keyword>
<organism evidence="2 3">
    <name type="scientific">Inquilinus ginsengisoli</name>
    <dbReference type="NCBI Taxonomy" id="363840"/>
    <lineage>
        <taxon>Bacteria</taxon>
        <taxon>Pseudomonadati</taxon>
        <taxon>Pseudomonadota</taxon>
        <taxon>Alphaproteobacteria</taxon>
        <taxon>Rhodospirillales</taxon>
        <taxon>Rhodospirillaceae</taxon>
        <taxon>Inquilinus</taxon>
    </lineage>
</organism>
<keyword evidence="1" id="KW-0472">Membrane</keyword>
<dbReference type="RefSeq" id="WP_309794673.1">
    <property type="nucleotide sequence ID" value="NZ_JAVDPW010000004.1"/>
</dbReference>
<comment type="caution">
    <text evidence="2">The sequence shown here is derived from an EMBL/GenBank/DDBJ whole genome shotgun (WGS) entry which is preliminary data.</text>
</comment>
<evidence type="ECO:0000256" key="1">
    <source>
        <dbReference type="SAM" id="Phobius"/>
    </source>
</evidence>
<keyword evidence="1" id="KW-0812">Transmembrane</keyword>
<proteinExistence type="predicted"/>
<feature type="transmembrane region" description="Helical" evidence="1">
    <location>
        <begin position="39"/>
        <end position="72"/>
    </location>
</feature>
<name>A0ABU1JNL7_9PROT</name>
<keyword evidence="1" id="KW-1133">Transmembrane helix</keyword>
<protein>
    <submittedName>
        <fullName evidence="2">Small-conductance mechanosensitive channel</fullName>
    </submittedName>
</protein>
<evidence type="ECO:0000313" key="2">
    <source>
        <dbReference type="EMBL" id="MDR6290203.1"/>
    </source>
</evidence>
<accession>A0ABU1JNL7</accession>
<dbReference type="EMBL" id="JAVDPW010000004">
    <property type="protein sequence ID" value="MDR6290203.1"/>
    <property type="molecule type" value="Genomic_DNA"/>
</dbReference>
<evidence type="ECO:0000313" key="3">
    <source>
        <dbReference type="Proteomes" id="UP001262410"/>
    </source>
</evidence>
<sequence>MIDIVTGVGRFLLYLVVALVWALALALGYSVMSCGNGDMVAWALLLVLYAGFILWPLALLAAIGALIATVRYRPFRDGASARRLLHTVVAVALVLAFIGVAFGFGEPGSCGLGGF</sequence>